<name>A0AAD7KDZ9_9AGAR</name>
<dbReference type="Proteomes" id="UP001215280">
    <property type="component" value="Unassembled WGS sequence"/>
</dbReference>
<sequence>MVSPKSFVKPHQADGWFCNICNPSSFNGDQAAHMNIHAALRHERESAQHARNVQESEMWWNPSSHDPAVWNAPLDEEPLLTKEEVQMREHQDHVERVSELVPYWIKCVDAAAKGEELRLEPFLNTLKDVSHSWSRIHVDNPWAMGSGAWGNGGDADRWGVHPDAKSMSSSAHGSKMNTGTRTISSSGSVVENPQNAYAFVEDIARQQAADAERKRRMHKFFQMPTHEKVKKIDEIVRYLQSASV</sequence>
<dbReference type="AlphaFoldDB" id="A0AAD7KDZ9"/>
<gene>
    <name evidence="2" type="ORF">DFH07DRAFT_195672</name>
</gene>
<reference evidence="2" key="1">
    <citation type="submission" date="2023-03" db="EMBL/GenBank/DDBJ databases">
        <title>Massive genome expansion in bonnet fungi (Mycena s.s.) driven by repeated elements and novel gene families across ecological guilds.</title>
        <authorList>
            <consortium name="Lawrence Berkeley National Laboratory"/>
            <person name="Harder C.B."/>
            <person name="Miyauchi S."/>
            <person name="Viragh M."/>
            <person name="Kuo A."/>
            <person name="Thoen E."/>
            <person name="Andreopoulos B."/>
            <person name="Lu D."/>
            <person name="Skrede I."/>
            <person name="Drula E."/>
            <person name="Henrissat B."/>
            <person name="Morin E."/>
            <person name="Kohler A."/>
            <person name="Barry K."/>
            <person name="LaButti K."/>
            <person name="Morin E."/>
            <person name="Salamov A."/>
            <person name="Lipzen A."/>
            <person name="Mereny Z."/>
            <person name="Hegedus B."/>
            <person name="Baldrian P."/>
            <person name="Stursova M."/>
            <person name="Weitz H."/>
            <person name="Taylor A."/>
            <person name="Grigoriev I.V."/>
            <person name="Nagy L.G."/>
            <person name="Martin F."/>
            <person name="Kauserud H."/>
        </authorList>
    </citation>
    <scope>NUCLEOTIDE SEQUENCE</scope>
    <source>
        <strain evidence="2">CBHHK188m</strain>
    </source>
</reference>
<accession>A0AAD7KDZ9</accession>
<organism evidence="2 3">
    <name type="scientific">Mycena maculata</name>
    <dbReference type="NCBI Taxonomy" id="230809"/>
    <lineage>
        <taxon>Eukaryota</taxon>
        <taxon>Fungi</taxon>
        <taxon>Dikarya</taxon>
        <taxon>Basidiomycota</taxon>
        <taxon>Agaricomycotina</taxon>
        <taxon>Agaricomycetes</taxon>
        <taxon>Agaricomycetidae</taxon>
        <taxon>Agaricales</taxon>
        <taxon>Marasmiineae</taxon>
        <taxon>Mycenaceae</taxon>
        <taxon>Mycena</taxon>
    </lineage>
</organism>
<evidence type="ECO:0000313" key="3">
    <source>
        <dbReference type="Proteomes" id="UP001215280"/>
    </source>
</evidence>
<protein>
    <submittedName>
        <fullName evidence="2">Uncharacterized protein</fullName>
    </submittedName>
</protein>
<comment type="caution">
    <text evidence="2">The sequence shown here is derived from an EMBL/GenBank/DDBJ whole genome shotgun (WGS) entry which is preliminary data.</text>
</comment>
<dbReference type="EMBL" id="JARJLG010000002">
    <property type="protein sequence ID" value="KAJ7783645.1"/>
    <property type="molecule type" value="Genomic_DNA"/>
</dbReference>
<proteinExistence type="predicted"/>
<keyword evidence="3" id="KW-1185">Reference proteome</keyword>
<evidence type="ECO:0000313" key="2">
    <source>
        <dbReference type="EMBL" id="KAJ7783645.1"/>
    </source>
</evidence>
<feature type="region of interest" description="Disordered" evidence="1">
    <location>
        <begin position="163"/>
        <end position="188"/>
    </location>
</feature>
<feature type="compositionally biased region" description="Polar residues" evidence="1">
    <location>
        <begin position="166"/>
        <end position="188"/>
    </location>
</feature>
<evidence type="ECO:0000256" key="1">
    <source>
        <dbReference type="SAM" id="MobiDB-lite"/>
    </source>
</evidence>